<dbReference type="SMART" id="SM00014">
    <property type="entry name" value="acidPPc"/>
    <property type="match status" value="1"/>
</dbReference>
<dbReference type="Gene3D" id="1.20.144.10">
    <property type="entry name" value="Phosphatidic acid phosphatase type 2/haloperoxidase"/>
    <property type="match status" value="1"/>
</dbReference>
<keyword evidence="1" id="KW-0732">Signal</keyword>
<evidence type="ECO:0000313" key="4">
    <source>
        <dbReference type="Proteomes" id="UP001501523"/>
    </source>
</evidence>
<protein>
    <recommendedName>
        <fullName evidence="2">Phosphatidic acid phosphatase type 2/haloperoxidase domain-containing protein</fullName>
    </recommendedName>
</protein>
<evidence type="ECO:0000313" key="3">
    <source>
        <dbReference type="EMBL" id="GAA0708022.1"/>
    </source>
</evidence>
<feature type="chain" id="PRO_5046578524" description="Phosphatidic acid phosphatase type 2/haloperoxidase domain-containing protein" evidence="1">
    <location>
        <begin position="35"/>
        <end position="218"/>
    </location>
</feature>
<comment type="caution">
    <text evidence="3">The sequence shown here is derived from an EMBL/GenBank/DDBJ whole genome shotgun (WGS) entry which is preliminary data.</text>
</comment>
<dbReference type="SUPFAM" id="SSF48317">
    <property type="entry name" value="Acid phosphatase/Vanadium-dependent haloperoxidase"/>
    <property type="match status" value="1"/>
</dbReference>
<dbReference type="InterPro" id="IPR036938">
    <property type="entry name" value="PAP2/HPO_sf"/>
</dbReference>
<evidence type="ECO:0000259" key="2">
    <source>
        <dbReference type="SMART" id="SM00014"/>
    </source>
</evidence>
<reference evidence="4" key="1">
    <citation type="journal article" date="2019" name="Int. J. Syst. Evol. Microbiol.">
        <title>The Global Catalogue of Microorganisms (GCM) 10K type strain sequencing project: providing services to taxonomists for standard genome sequencing and annotation.</title>
        <authorList>
            <consortium name="The Broad Institute Genomics Platform"/>
            <consortium name="The Broad Institute Genome Sequencing Center for Infectious Disease"/>
            <person name="Wu L."/>
            <person name="Ma J."/>
        </authorList>
    </citation>
    <scope>NUCLEOTIDE SEQUENCE [LARGE SCALE GENOMIC DNA]</scope>
    <source>
        <strain evidence="4">JCM 15421</strain>
    </source>
</reference>
<dbReference type="EMBL" id="BAAAEU010000004">
    <property type="protein sequence ID" value="GAA0708022.1"/>
    <property type="molecule type" value="Genomic_DNA"/>
</dbReference>
<feature type="domain" description="Phosphatidic acid phosphatase type 2/haloperoxidase" evidence="2">
    <location>
        <begin position="88"/>
        <end position="195"/>
    </location>
</feature>
<feature type="signal peptide" evidence="1">
    <location>
        <begin position="1"/>
        <end position="34"/>
    </location>
</feature>
<proteinExistence type="predicted"/>
<gene>
    <name evidence="3" type="ORF">GCM10009105_07230</name>
</gene>
<keyword evidence="4" id="KW-1185">Reference proteome</keyword>
<name>A0ABP3TJ37_9GAMM</name>
<dbReference type="InterPro" id="IPR000326">
    <property type="entry name" value="PAP2/HPO"/>
</dbReference>
<dbReference type="Proteomes" id="UP001501523">
    <property type="component" value="Unassembled WGS sequence"/>
</dbReference>
<dbReference type="Pfam" id="PF01569">
    <property type="entry name" value="PAP2"/>
    <property type="match status" value="1"/>
</dbReference>
<sequence length="218" mass="23358">MPYVQARHARGPAMKIQSILLASVLGLAPGLAPAGGPFGIDHRVAYDNSGIWKRSVQQDLEAATAITVIGSALWFGGEDTYGDTSWRALDASVFAAGTTQVMKWSFSRERPSKTADPGKFFQGGGNQSFPSGEVAFISAAVTPYILAYGDEHPAVYALALLPLYDAIARVKVRGHWQSDVLVGAAIGVGFGWYAERREHPLILSVLPGGFYVGIRKSF</sequence>
<evidence type="ECO:0000256" key="1">
    <source>
        <dbReference type="SAM" id="SignalP"/>
    </source>
</evidence>
<organism evidence="3 4">
    <name type="scientific">Dokdonella soli</name>
    <dbReference type="NCBI Taxonomy" id="529810"/>
    <lineage>
        <taxon>Bacteria</taxon>
        <taxon>Pseudomonadati</taxon>
        <taxon>Pseudomonadota</taxon>
        <taxon>Gammaproteobacteria</taxon>
        <taxon>Lysobacterales</taxon>
        <taxon>Rhodanobacteraceae</taxon>
        <taxon>Dokdonella</taxon>
    </lineage>
</organism>
<accession>A0ABP3TJ37</accession>